<dbReference type="GO" id="GO:0004252">
    <property type="term" value="F:serine-type endopeptidase activity"/>
    <property type="evidence" value="ECO:0007669"/>
    <property type="project" value="InterPro"/>
</dbReference>
<organism evidence="7 8">
    <name type="scientific">Araneus ventricosus</name>
    <name type="common">Orbweaver spider</name>
    <name type="synonym">Epeira ventricosa</name>
    <dbReference type="NCBI Taxonomy" id="182803"/>
    <lineage>
        <taxon>Eukaryota</taxon>
        <taxon>Metazoa</taxon>
        <taxon>Ecdysozoa</taxon>
        <taxon>Arthropoda</taxon>
        <taxon>Chelicerata</taxon>
        <taxon>Arachnida</taxon>
        <taxon>Araneae</taxon>
        <taxon>Araneomorphae</taxon>
        <taxon>Entelegynae</taxon>
        <taxon>Araneoidea</taxon>
        <taxon>Araneidae</taxon>
        <taxon>Araneus</taxon>
    </lineage>
</organism>
<keyword evidence="3" id="KW-0720">Serine protease</keyword>
<dbReference type="PANTHER" id="PTHR24264">
    <property type="entry name" value="TRYPSIN-RELATED"/>
    <property type="match status" value="1"/>
</dbReference>
<evidence type="ECO:0000256" key="4">
    <source>
        <dbReference type="ARBA" id="ARBA00023157"/>
    </source>
</evidence>
<feature type="domain" description="Peptidase S1" evidence="6">
    <location>
        <begin position="22"/>
        <end position="116"/>
    </location>
</feature>
<dbReference type="InterPro" id="IPR050127">
    <property type="entry name" value="Serine_Proteases_S1"/>
</dbReference>
<dbReference type="EMBL" id="BGPR01001306">
    <property type="protein sequence ID" value="GBM50656.1"/>
    <property type="molecule type" value="Genomic_DNA"/>
</dbReference>
<dbReference type="InterPro" id="IPR033116">
    <property type="entry name" value="TRYPSIN_SER"/>
</dbReference>
<evidence type="ECO:0000313" key="8">
    <source>
        <dbReference type="Proteomes" id="UP000499080"/>
    </source>
</evidence>
<dbReference type="SMART" id="SM00020">
    <property type="entry name" value="Tryp_SPc"/>
    <property type="match status" value="1"/>
</dbReference>
<dbReference type="InterPro" id="IPR001254">
    <property type="entry name" value="Trypsin_dom"/>
</dbReference>
<dbReference type="Pfam" id="PF00089">
    <property type="entry name" value="Trypsin"/>
    <property type="match status" value="1"/>
</dbReference>
<evidence type="ECO:0000256" key="1">
    <source>
        <dbReference type="ARBA" id="ARBA00022670"/>
    </source>
</evidence>
<dbReference type="FunFam" id="2.40.10.10:FF:000002">
    <property type="entry name" value="Transmembrane protease serine"/>
    <property type="match status" value="1"/>
</dbReference>
<keyword evidence="1" id="KW-0645">Protease</keyword>
<protein>
    <submittedName>
        <fullName evidence="7">Clotting factor B</fullName>
    </submittedName>
</protein>
<evidence type="ECO:0000259" key="6">
    <source>
        <dbReference type="PROSITE" id="PS50240"/>
    </source>
</evidence>
<evidence type="ECO:0000256" key="5">
    <source>
        <dbReference type="ARBA" id="ARBA00024195"/>
    </source>
</evidence>
<dbReference type="OrthoDB" id="6409458at2759"/>
<proteinExistence type="inferred from homology"/>
<evidence type="ECO:0000256" key="3">
    <source>
        <dbReference type="ARBA" id="ARBA00022825"/>
    </source>
</evidence>
<dbReference type="InterPro" id="IPR043504">
    <property type="entry name" value="Peptidase_S1_PA_chymotrypsin"/>
</dbReference>
<dbReference type="Gene3D" id="2.40.10.10">
    <property type="entry name" value="Trypsin-like serine proteases"/>
    <property type="match status" value="1"/>
</dbReference>
<dbReference type="Proteomes" id="UP000499080">
    <property type="component" value="Unassembled WGS sequence"/>
</dbReference>
<name>A0A4Y2GD00_ARAVE</name>
<dbReference type="SUPFAM" id="SSF50494">
    <property type="entry name" value="Trypsin-like serine proteases"/>
    <property type="match status" value="1"/>
</dbReference>
<dbReference type="AlphaFoldDB" id="A0A4Y2GD00"/>
<comment type="similarity">
    <text evidence="5">Belongs to the peptidase S1 family. CLIP subfamily.</text>
</comment>
<dbReference type="PANTHER" id="PTHR24264:SF83">
    <property type="entry name" value="COMPLEMENT FACTOR I"/>
    <property type="match status" value="1"/>
</dbReference>
<evidence type="ECO:0000256" key="2">
    <source>
        <dbReference type="ARBA" id="ARBA00022801"/>
    </source>
</evidence>
<keyword evidence="2" id="KW-0378">Hydrolase</keyword>
<gene>
    <name evidence="7" type="primary">CFB_9</name>
    <name evidence="7" type="ORF">AVEN_86344_1</name>
</gene>
<dbReference type="GO" id="GO:0006508">
    <property type="term" value="P:proteolysis"/>
    <property type="evidence" value="ECO:0007669"/>
    <property type="project" value="UniProtKB-KW"/>
</dbReference>
<dbReference type="CDD" id="cd00190">
    <property type="entry name" value="Tryp_SPc"/>
    <property type="match status" value="1"/>
</dbReference>
<reference evidence="7 8" key="1">
    <citation type="journal article" date="2019" name="Sci. Rep.">
        <title>Orb-weaving spider Araneus ventricosus genome elucidates the spidroin gene catalogue.</title>
        <authorList>
            <person name="Kono N."/>
            <person name="Nakamura H."/>
            <person name="Ohtoshi R."/>
            <person name="Moran D.A.P."/>
            <person name="Shinohara A."/>
            <person name="Yoshida Y."/>
            <person name="Fujiwara M."/>
            <person name="Mori M."/>
            <person name="Tomita M."/>
            <person name="Arakawa K."/>
        </authorList>
    </citation>
    <scope>NUCLEOTIDE SEQUENCE [LARGE SCALE GENOMIC DNA]</scope>
</reference>
<dbReference type="PROSITE" id="PS00135">
    <property type="entry name" value="TRYPSIN_SER"/>
    <property type="match status" value="1"/>
</dbReference>
<keyword evidence="8" id="KW-1185">Reference proteome</keyword>
<sequence length="133" mass="14456">MIKRLIFSGGRSSRALQQADGIPIVSNEDCNVNYSTISTSSFPNGIIDSMICAGLVEGGIDSCEGDSGGPLLREFSRDRWALVGVVSFGFKCGEPGFPGIYTRVANYLPWITEYIEESKRRNELGTDGPMIPQ</sequence>
<accession>A0A4Y2GD00</accession>
<dbReference type="GO" id="GO:0005615">
    <property type="term" value="C:extracellular space"/>
    <property type="evidence" value="ECO:0007669"/>
    <property type="project" value="TreeGrafter"/>
</dbReference>
<evidence type="ECO:0000313" key="7">
    <source>
        <dbReference type="EMBL" id="GBM50656.1"/>
    </source>
</evidence>
<keyword evidence="4" id="KW-1015">Disulfide bond</keyword>
<dbReference type="PROSITE" id="PS50240">
    <property type="entry name" value="TRYPSIN_DOM"/>
    <property type="match status" value="1"/>
</dbReference>
<dbReference type="InterPro" id="IPR009003">
    <property type="entry name" value="Peptidase_S1_PA"/>
</dbReference>
<comment type="caution">
    <text evidence="7">The sequence shown here is derived from an EMBL/GenBank/DDBJ whole genome shotgun (WGS) entry which is preliminary data.</text>
</comment>